<dbReference type="InterPro" id="IPR051608">
    <property type="entry name" value="RQC_Subunit_NEMF"/>
</dbReference>
<accession>A0A382EBY0</accession>
<dbReference type="Pfam" id="PF05833">
    <property type="entry name" value="NFACT_N"/>
    <property type="match status" value="1"/>
</dbReference>
<dbReference type="Gene3D" id="2.30.310.10">
    <property type="entry name" value="ibrinogen binding protein from staphylococcus aureus domain"/>
    <property type="match status" value="1"/>
</dbReference>
<dbReference type="GO" id="GO:1990112">
    <property type="term" value="C:RQC complex"/>
    <property type="evidence" value="ECO:0007669"/>
    <property type="project" value="TreeGrafter"/>
</dbReference>
<dbReference type="GO" id="GO:0000049">
    <property type="term" value="F:tRNA binding"/>
    <property type="evidence" value="ECO:0007669"/>
    <property type="project" value="TreeGrafter"/>
</dbReference>
<protein>
    <submittedName>
        <fullName evidence="1">Uncharacterized protein</fullName>
    </submittedName>
</protein>
<dbReference type="GO" id="GO:0072344">
    <property type="term" value="P:rescue of stalled ribosome"/>
    <property type="evidence" value="ECO:0007669"/>
    <property type="project" value="TreeGrafter"/>
</dbReference>
<proteinExistence type="predicted"/>
<dbReference type="EMBL" id="UINC01043435">
    <property type="protein sequence ID" value="SVB47471.1"/>
    <property type="molecule type" value="Genomic_DNA"/>
</dbReference>
<dbReference type="PANTHER" id="PTHR15239">
    <property type="entry name" value="NUCLEAR EXPORT MEDIATOR FACTOR NEMF"/>
    <property type="match status" value="1"/>
</dbReference>
<gene>
    <name evidence="1" type="ORF">METZ01_LOCUS200325</name>
</gene>
<dbReference type="GO" id="GO:0043023">
    <property type="term" value="F:ribosomal large subunit binding"/>
    <property type="evidence" value="ECO:0007669"/>
    <property type="project" value="TreeGrafter"/>
</dbReference>
<dbReference type="PANTHER" id="PTHR15239:SF6">
    <property type="entry name" value="RIBOSOME QUALITY CONTROL COMPLEX SUBUNIT NEMF"/>
    <property type="match status" value="1"/>
</dbReference>
<organism evidence="1">
    <name type="scientific">marine metagenome</name>
    <dbReference type="NCBI Taxonomy" id="408172"/>
    <lineage>
        <taxon>unclassified sequences</taxon>
        <taxon>metagenomes</taxon>
        <taxon>ecological metagenomes</taxon>
    </lineage>
</organism>
<dbReference type="AlphaFoldDB" id="A0A382EBY0"/>
<evidence type="ECO:0000313" key="1">
    <source>
        <dbReference type="EMBL" id="SVB47471.1"/>
    </source>
</evidence>
<feature type="non-terminal residue" evidence="1">
    <location>
        <position position="125"/>
    </location>
</feature>
<reference evidence="1" key="1">
    <citation type="submission" date="2018-05" db="EMBL/GenBank/DDBJ databases">
        <authorList>
            <person name="Lanie J.A."/>
            <person name="Ng W.-L."/>
            <person name="Kazmierczak K.M."/>
            <person name="Andrzejewski T.M."/>
            <person name="Davidsen T.M."/>
            <person name="Wayne K.J."/>
            <person name="Tettelin H."/>
            <person name="Glass J.I."/>
            <person name="Rusch D."/>
            <person name="Podicherti R."/>
            <person name="Tsui H.-C.T."/>
            <person name="Winkler M.E."/>
        </authorList>
    </citation>
    <scope>NUCLEOTIDE SEQUENCE</scope>
</reference>
<name>A0A382EBY0_9ZZZZ</name>
<sequence length="125" mass="14472">MKKALTGPDISCLVDDWQSLVGSRVEQFGRPDLNKIILKLRSRDQGTLRLLIDLSGWAYITKKSLSTESNQGVFVQKVRKLIKKSRIEYIEQINGDRILSFSFIRKEERITLIFEMFHKGNIVLC</sequence>